<dbReference type="AlphaFoldDB" id="A0A2Z6SMI1"/>
<evidence type="ECO:0000313" key="6">
    <source>
        <dbReference type="EMBL" id="GBC08139.1"/>
    </source>
</evidence>
<dbReference type="GO" id="GO:0008270">
    <property type="term" value="F:zinc ion binding"/>
    <property type="evidence" value="ECO:0007669"/>
    <property type="project" value="UniProtKB-KW"/>
</dbReference>
<feature type="zinc finger region" description="C3H1-type" evidence="4">
    <location>
        <begin position="113"/>
        <end position="136"/>
    </location>
</feature>
<dbReference type="EMBL" id="BEXD01004195">
    <property type="protein sequence ID" value="GBC08139.1"/>
    <property type="molecule type" value="Genomic_DNA"/>
</dbReference>
<keyword evidence="1 4" id="KW-0479">Metal-binding</keyword>
<dbReference type="GO" id="GO:0005634">
    <property type="term" value="C:nucleus"/>
    <property type="evidence" value="ECO:0007669"/>
    <property type="project" value="TreeGrafter"/>
</dbReference>
<evidence type="ECO:0000313" key="7">
    <source>
        <dbReference type="Proteomes" id="UP000247702"/>
    </source>
</evidence>
<evidence type="ECO:0000256" key="2">
    <source>
        <dbReference type="ARBA" id="ARBA00022771"/>
    </source>
</evidence>
<gene>
    <name evidence="6" type="ORF">RclHR1_07920014</name>
</gene>
<dbReference type="InterPro" id="IPR036855">
    <property type="entry name" value="Znf_CCCH_sf"/>
</dbReference>
<name>A0A2Z6SMI1_9GLOM</name>
<keyword evidence="3 4" id="KW-0862">Zinc</keyword>
<proteinExistence type="predicted"/>
<reference evidence="6 7" key="1">
    <citation type="submission" date="2017-11" db="EMBL/GenBank/DDBJ databases">
        <title>The genome of Rhizophagus clarus HR1 reveals common genetic basis of auxotrophy among arbuscular mycorrhizal fungi.</title>
        <authorList>
            <person name="Kobayashi Y."/>
        </authorList>
    </citation>
    <scope>NUCLEOTIDE SEQUENCE [LARGE SCALE GENOMIC DNA]</scope>
    <source>
        <strain evidence="6 7">HR1</strain>
    </source>
</reference>
<comment type="caution">
    <text evidence="6">The sequence shown here is derived from an EMBL/GenBank/DDBJ whole genome shotgun (WGS) entry which is preliminary data.</text>
</comment>
<sequence length="221" mass="25403">MTKPSQFITSYYSHFNNANKSLKSKEIYYKNSSRTSQTIIHKNISPVSVNVKHDNNGVNALTFFRHGEYVKQKPNKLVRADLFKDQKGTRLNGSVVKANGSNRVFKSQIVNKQCTYFNKYGRCKDGDLCSYKHNPNKVEICKKWLKGAECSGKKCYRQHILSAHIIPHCSHFAKGMCLKGSECRYTHVKVSKRADYCKEFMVDGFCDAGENCRKKHEWANI</sequence>
<dbReference type="SMART" id="SM00356">
    <property type="entry name" value="ZnF_C3H1"/>
    <property type="match status" value="4"/>
</dbReference>
<dbReference type="PANTHER" id="PTHR46156">
    <property type="entry name" value="CCCH ZINGC FINGER"/>
    <property type="match status" value="1"/>
</dbReference>
<feature type="domain" description="C3H1-type" evidence="5">
    <location>
        <begin position="191"/>
        <end position="219"/>
    </location>
</feature>
<dbReference type="PANTHER" id="PTHR46156:SF1">
    <property type="entry name" value="ZINC FINGER CCCH DOMAIN-CONTAINING PROTEIN 3"/>
    <property type="match status" value="1"/>
</dbReference>
<dbReference type="Pfam" id="PF00642">
    <property type="entry name" value="zf-CCCH"/>
    <property type="match status" value="1"/>
</dbReference>
<dbReference type="PROSITE" id="PS50103">
    <property type="entry name" value="ZF_C3H1"/>
    <property type="match status" value="3"/>
</dbReference>
<evidence type="ECO:0000256" key="1">
    <source>
        <dbReference type="ARBA" id="ARBA00022723"/>
    </source>
</evidence>
<evidence type="ECO:0000256" key="3">
    <source>
        <dbReference type="ARBA" id="ARBA00022833"/>
    </source>
</evidence>
<feature type="zinc finger region" description="C3H1-type" evidence="4">
    <location>
        <begin position="168"/>
        <end position="190"/>
    </location>
</feature>
<evidence type="ECO:0000259" key="5">
    <source>
        <dbReference type="PROSITE" id="PS50103"/>
    </source>
</evidence>
<feature type="zinc finger region" description="C3H1-type" evidence="4">
    <location>
        <begin position="191"/>
        <end position="219"/>
    </location>
</feature>
<accession>A0A2Z6SMI1</accession>
<dbReference type="SUPFAM" id="SSF90229">
    <property type="entry name" value="CCCH zinc finger"/>
    <property type="match status" value="2"/>
</dbReference>
<evidence type="ECO:0000256" key="4">
    <source>
        <dbReference type="PROSITE-ProRule" id="PRU00723"/>
    </source>
</evidence>
<dbReference type="Proteomes" id="UP000247702">
    <property type="component" value="Unassembled WGS sequence"/>
</dbReference>
<protein>
    <recommendedName>
        <fullName evidence="5">C3H1-type domain-containing protein</fullName>
    </recommendedName>
</protein>
<organism evidence="6 7">
    <name type="scientific">Rhizophagus clarus</name>
    <dbReference type="NCBI Taxonomy" id="94130"/>
    <lineage>
        <taxon>Eukaryota</taxon>
        <taxon>Fungi</taxon>
        <taxon>Fungi incertae sedis</taxon>
        <taxon>Mucoromycota</taxon>
        <taxon>Glomeromycotina</taxon>
        <taxon>Glomeromycetes</taxon>
        <taxon>Glomerales</taxon>
        <taxon>Glomeraceae</taxon>
        <taxon>Rhizophagus</taxon>
    </lineage>
</organism>
<feature type="domain" description="C3H1-type" evidence="5">
    <location>
        <begin position="168"/>
        <end position="190"/>
    </location>
</feature>
<keyword evidence="2 4" id="KW-0863">Zinc-finger</keyword>
<feature type="domain" description="C3H1-type" evidence="5">
    <location>
        <begin position="113"/>
        <end position="136"/>
    </location>
</feature>
<keyword evidence="7" id="KW-1185">Reference proteome</keyword>
<dbReference type="STRING" id="94130.A0A2Z6SMI1"/>
<dbReference type="Gene3D" id="4.10.1000.10">
    <property type="entry name" value="Zinc finger, CCCH-type"/>
    <property type="match status" value="2"/>
</dbReference>
<dbReference type="InterPro" id="IPR000571">
    <property type="entry name" value="Znf_CCCH"/>
</dbReference>